<dbReference type="HAMAP" id="MF_00096">
    <property type="entry name" value="MutS"/>
    <property type="match status" value="1"/>
</dbReference>
<dbReference type="PROSITE" id="PS00486">
    <property type="entry name" value="DNA_MISMATCH_REPAIR_2"/>
    <property type="match status" value="1"/>
</dbReference>
<dbReference type="InterPro" id="IPR007860">
    <property type="entry name" value="DNA_mmatch_repair_MutS_con_dom"/>
</dbReference>
<dbReference type="SUPFAM" id="SSF48334">
    <property type="entry name" value="DNA repair protein MutS, domain III"/>
    <property type="match status" value="1"/>
</dbReference>
<dbReference type="SMART" id="SM00534">
    <property type="entry name" value="MUTSac"/>
    <property type="match status" value="1"/>
</dbReference>
<dbReference type="EMBL" id="JAVDPY010000003">
    <property type="protein sequence ID" value="MDR6333576.1"/>
    <property type="molecule type" value="Genomic_DNA"/>
</dbReference>
<reference evidence="13" key="1">
    <citation type="submission" date="2022-12" db="EMBL/GenBank/DDBJ databases">
        <title>Reference genome sequencing for broad-spectrum identification of bacterial and archaeal isolates by mass spectrometry.</title>
        <authorList>
            <person name="Sekiguchi Y."/>
            <person name="Tourlousse D.M."/>
        </authorList>
    </citation>
    <scope>NUCLEOTIDE SEQUENCE</scope>
    <source>
        <strain evidence="13">301</strain>
    </source>
</reference>
<dbReference type="Gene3D" id="3.40.1170.10">
    <property type="entry name" value="DNA repair protein MutS, domain I"/>
    <property type="match status" value="1"/>
</dbReference>
<dbReference type="InterPro" id="IPR017261">
    <property type="entry name" value="DNA_mismatch_repair_MutS/MSH"/>
</dbReference>
<dbReference type="Pfam" id="PF05190">
    <property type="entry name" value="MutS_IV"/>
    <property type="match status" value="1"/>
</dbReference>
<keyword evidence="4 9" id="KW-0227">DNA damage</keyword>
<dbReference type="Pfam" id="PF00488">
    <property type="entry name" value="MutS_V"/>
    <property type="match status" value="1"/>
</dbReference>
<dbReference type="InterPro" id="IPR007695">
    <property type="entry name" value="DNA_mismatch_repair_MutS-lik_N"/>
</dbReference>
<dbReference type="NCBIfam" id="TIGR01070">
    <property type="entry name" value="mutS1"/>
    <property type="match status" value="1"/>
</dbReference>
<organism evidence="13 15">
    <name type="scientific">Xanthobacter flavus</name>
    <dbReference type="NCBI Taxonomy" id="281"/>
    <lineage>
        <taxon>Bacteria</taxon>
        <taxon>Pseudomonadati</taxon>
        <taxon>Pseudomonadota</taxon>
        <taxon>Alphaproteobacteria</taxon>
        <taxon>Hyphomicrobiales</taxon>
        <taxon>Xanthobacteraceae</taxon>
        <taxon>Xanthobacter</taxon>
    </lineage>
</organism>
<dbReference type="SUPFAM" id="SSF53150">
    <property type="entry name" value="DNA repair protein MutS, domain II"/>
    <property type="match status" value="1"/>
</dbReference>
<sequence length="928" mass="98954">MRPTATNTAAEETPPEEASAPVPASSAPAKPAPAKADETRVTPMMAQYMEIKAANPDSLLFYRMGDFYELFFADAEQASQALGIVLTKRGKHLGEDIPMCGVPIDRAEEYLHKLIALGFRVAVCEQLEDPAEAKKRGGKSVVRRDVTRLVTPGTITEDSLLDARRENVLAALARVRAGSGADDFAYAIAFTDMSTGAFRVAGTTRAALSGDLARVDPAELLVSDALLDDAELRAMLRDLPAVTPLPRQSFDGAGAEKRLADFYGVAALDAFGAFARAELIAAAAVVAYVDRTQLGAKPLLARPVREAEGGIMAIDAGTRANLELVRTTSGDRRGSLLAAVDRTVTAAGARLLARRIAEPLTDLAAIRARHDGVGHLCEDGALRRALREALARAPDMARAVTRLALQRGGPRDLAAVRDGLDGALAIAGLIGPDAPDDLSRAARALSRAPHAVALDLASALAENLPVHRRDGGFVREGCDPELDATRALRDESRRVVAALERRYVEETGVRSLKIRHNAVLGYYVEVTQQNADRLREPPHDAIFVHRQTMAGAMRFSSVELGDLESRIASAGERALALEQAIFERLSAAVVAETDAIRAAADALAELDVASGLAELAATEAHVRPHMEEGVAFAIVGGRHPVVEQALARDGGPFVPNDCDLSPPEGDRDGRIVLVTGPNMAGKSTFLRQNALIAVLAQAGAFVPARSARIGVVDRLFSRVGAADDLARGRSTFMVEMVETAAILNQATPRSLVILDEIGRGTATFDGMSIAWASLEHLHEVNRCRALFATHFHELTALSQRCRRLSNATVKVTEWHGDVIFLHEVVPGAADRSYGIQVAKLAGLPEAVIARAKAVLAELEAAERASPAQKLIDDLPLFAVRPKPSEKTAQADPAADAVIGALDDLDPDALSPREALDALYRLKGLRRDS</sequence>
<evidence type="ECO:0000256" key="9">
    <source>
        <dbReference type="HAMAP-Rule" id="MF_00096"/>
    </source>
</evidence>
<evidence type="ECO:0000256" key="6">
    <source>
        <dbReference type="ARBA" id="ARBA00023125"/>
    </source>
</evidence>
<dbReference type="PIRSF" id="PIRSF037677">
    <property type="entry name" value="DNA_mis_repair_Msh6"/>
    <property type="match status" value="1"/>
</dbReference>
<dbReference type="Pfam" id="PF05192">
    <property type="entry name" value="MutS_III"/>
    <property type="match status" value="1"/>
</dbReference>
<dbReference type="Gene3D" id="1.10.1420.10">
    <property type="match status" value="2"/>
</dbReference>
<dbReference type="InterPro" id="IPR016151">
    <property type="entry name" value="DNA_mismatch_repair_MutS_N"/>
</dbReference>
<dbReference type="Proteomes" id="UP001144397">
    <property type="component" value="Unassembled WGS sequence"/>
</dbReference>
<name>A0A9W6FJW5_XANFL</name>
<dbReference type="GO" id="GO:0003684">
    <property type="term" value="F:damaged DNA binding"/>
    <property type="evidence" value="ECO:0007669"/>
    <property type="project" value="UniProtKB-UniRule"/>
</dbReference>
<evidence type="ECO:0000256" key="10">
    <source>
        <dbReference type="RuleBase" id="RU003756"/>
    </source>
</evidence>
<dbReference type="Pfam" id="PF01624">
    <property type="entry name" value="MutS_I"/>
    <property type="match status" value="1"/>
</dbReference>
<dbReference type="RefSeq" id="WP_281804901.1">
    <property type="nucleotide sequence ID" value="NZ_BSDO01000001.1"/>
</dbReference>
<dbReference type="GO" id="GO:0030983">
    <property type="term" value="F:mismatched DNA binding"/>
    <property type="evidence" value="ECO:0007669"/>
    <property type="project" value="InterPro"/>
</dbReference>
<dbReference type="InterPro" id="IPR005748">
    <property type="entry name" value="DNA_mismatch_repair_MutS"/>
</dbReference>
<dbReference type="Proteomes" id="UP001245370">
    <property type="component" value="Unassembled WGS sequence"/>
</dbReference>
<dbReference type="SUPFAM" id="SSF52540">
    <property type="entry name" value="P-loop containing nucleoside triphosphate hydrolases"/>
    <property type="match status" value="1"/>
</dbReference>
<keyword evidence="6 9" id="KW-0238">DNA-binding</keyword>
<gene>
    <name evidence="9 13" type="primary">mutS</name>
    <name evidence="14" type="ORF">GGQ86_002046</name>
    <name evidence="13" type="ORF">XFLAVUS301_03460</name>
</gene>
<evidence type="ECO:0000259" key="12">
    <source>
        <dbReference type="PROSITE" id="PS00486"/>
    </source>
</evidence>
<dbReference type="Pfam" id="PF05188">
    <property type="entry name" value="MutS_II"/>
    <property type="match status" value="1"/>
</dbReference>
<keyword evidence="5 9" id="KW-0067">ATP-binding</keyword>
<dbReference type="PANTHER" id="PTHR11361:SF34">
    <property type="entry name" value="DNA MISMATCH REPAIR PROTEIN MSH1, MITOCHONDRIAL"/>
    <property type="match status" value="1"/>
</dbReference>
<reference evidence="14 16" key="2">
    <citation type="submission" date="2023-07" db="EMBL/GenBank/DDBJ databases">
        <title>Genomic Encyclopedia of Type Strains, Phase IV (KMG-IV): sequencing the most valuable type-strain genomes for metagenomic binning, comparative biology and taxonomic classification.</title>
        <authorList>
            <person name="Goeker M."/>
        </authorList>
    </citation>
    <scope>NUCLEOTIDE SEQUENCE [LARGE SCALE GENOMIC DNA]</scope>
    <source>
        <strain evidence="14 16">DSM 338</strain>
    </source>
</reference>
<dbReference type="SMART" id="SM00533">
    <property type="entry name" value="MUTSd"/>
    <property type="match status" value="1"/>
</dbReference>
<comment type="similarity">
    <text evidence="1 9 10">Belongs to the DNA mismatch repair MutS family.</text>
</comment>
<comment type="function">
    <text evidence="8 9">This protein is involved in the repair of mismatches in DNA. It is possible that it carries out the mismatch recognition step. This protein has a weak ATPase activity.</text>
</comment>
<dbReference type="GO" id="GO:0005524">
    <property type="term" value="F:ATP binding"/>
    <property type="evidence" value="ECO:0007669"/>
    <property type="project" value="UniProtKB-UniRule"/>
</dbReference>
<keyword evidence="7 9" id="KW-0234">DNA repair</keyword>
<dbReference type="Gene3D" id="6.10.140.430">
    <property type="match status" value="1"/>
</dbReference>
<dbReference type="InterPro" id="IPR007696">
    <property type="entry name" value="DNA_mismatch_repair_MutS_core"/>
</dbReference>
<evidence type="ECO:0000256" key="7">
    <source>
        <dbReference type="ARBA" id="ARBA00023204"/>
    </source>
</evidence>
<dbReference type="InterPro" id="IPR036678">
    <property type="entry name" value="MutS_con_dom_sf"/>
</dbReference>
<evidence type="ECO:0000313" key="14">
    <source>
        <dbReference type="EMBL" id="MDR6333576.1"/>
    </source>
</evidence>
<dbReference type="SUPFAM" id="SSF55271">
    <property type="entry name" value="DNA repair protein MutS, domain I"/>
    <property type="match status" value="1"/>
</dbReference>
<dbReference type="CDD" id="cd03284">
    <property type="entry name" value="ABC_MutS1"/>
    <property type="match status" value="1"/>
</dbReference>
<dbReference type="InterPro" id="IPR000432">
    <property type="entry name" value="DNA_mismatch_repair_MutS_C"/>
</dbReference>
<dbReference type="GO" id="GO:0140664">
    <property type="term" value="F:ATP-dependent DNA damage sensor activity"/>
    <property type="evidence" value="ECO:0007669"/>
    <property type="project" value="InterPro"/>
</dbReference>
<accession>A0A9W6FJW5</accession>
<dbReference type="FunFam" id="3.40.1170.10:FF:000001">
    <property type="entry name" value="DNA mismatch repair protein MutS"/>
    <property type="match status" value="1"/>
</dbReference>
<feature type="binding site" evidence="9">
    <location>
        <begin position="676"/>
        <end position="683"/>
    </location>
    <ligand>
        <name>ATP</name>
        <dbReference type="ChEBI" id="CHEBI:30616"/>
    </ligand>
</feature>
<dbReference type="PANTHER" id="PTHR11361">
    <property type="entry name" value="DNA MISMATCH REPAIR PROTEIN MUTS FAMILY MEMBER"/>
    <property type="match status" value="1"/>
</dbReference>
<dbReference type="EMBL" id="BSDO01000001">
    <property type="protein sequence ID" value="GLI20672.1"/>
    <property type="molecule type" value="Genomic_DNA"/>
</dbReference>
<evidence type="ECO:0000313" key="16">
    <source>
        <dbReference type="Proteomes" id="UP001245370"/>
    </source>
</evidence>
<evidence type="ECO:0000256" key="8">
    <source>
        <dbReference type="ARBA" id="ARBA00024647"/>
    </source>
</evidence>
<dbReference type="InterPro" id="IPR007861">
    <property type="entry name" value="DNA_mismatch_repair_MutS_clamp"/>
</dbReference>
<evidence type="ECO:0000313" key="15">
    <source>
        <dbReference type="Proteomes" id="UP001144397"/>
    </source>
</evidence>
<dbReference type="InterPro" id="IPR036187">
    <property type="entry name" value="DNA_mismatch_repair_MutS_sf"/>
</dbReference>
<dbReference type="GO" id="GO:0006298">
    <property type="term" value="P:mismatch repair"/>
    <property type="evidence" value="ECO:0007669"/>
    <property type="project" value="UniProtKB-UniRule"/>
</dbReference>
<dbReference type="GeneID" id="95761138"/>
<feature type="region of interest" description="Disordered" evidence="11">
    <location>
        <begin position="1"/>
        <end position="38"/>
    </location>
</feature>
<dbReference type="Gene3D" id="3.40.50.300">
    <property type="entry name" value="P-loop containing nucleotide triphosphate hydrolases"/>
    <property type="match status" value="1"/>
</dbReference>
<dbReference type="InterPro" id="IPR027417">
    <property type="entry name" value="P-loop_NTPase"/>
</dbReference>
<protein>
    <recommendedName>
        <fullName evidence="2 9">DNA mismatch repair protein MutS</fullName>
    </recommendedName>
</protein>
<comment type="caution">
    <text evidence="13">The sequence shown here is derived from an EMBL/GenBank/DDBJ whole genome shotgun (WGS) entry which is preliminary data.</text>
</comment>
<evidence type="ECO:0000313" key="13">
    <source>
        <dbReference type="EMBL" id="GLI20672.1"/>
    </source>
</evidence>
<evidence type="ECO:0000256" key="4">
    <source>
        <dbReference type="ARBA" id="ARBA00022763"/>
    </source>
</evidence>
<feature type="domain" description="DNA mismatch repair proteins mutS family" evidence="12">
    <location>
        <begin position="750"/>
        <end position="766"/>
    </location>
</feature>
<dbReference type="NCBIfam" id="NF003810">
    <property type="entry name" value="PRK05399.1"/>
    <property type="match status" value="1"/>
</dbReference>
<keyword evidence="16" id="KW-1185">Reference proteome</keyword>
<evidence type="ECO:0000256" key="5">
    <source>
        <dbReference type="ARBA" id="ARBA00022840"/>
    </source>
</evidence>
<evidence type="ECO:0000256" key="1">
    <source>
        <dbReference type="ARBA" id="ARBA00006271"/>
    </source>
</evidence>
<dbReference type="AlphaFoldDB" id="A0A9W6FJW5"/>
<evidence type="ECO:0000256" key="11">
    <source>
        <dbReference type="SAM" id="MobiDB-lite"/>
    </source>
</evidence>
<keyword evidence="3 9" id="KW-0547">Nucleotide-binding</keyword>
<evidence type="ECO:0000256" key="2">
    <source>
        <dbReference type="ARBA" id="ARBA00021982"/>
    </source>
</evidence>
<proteinExistence type="inferred from homology"/>
<dbReference type="InterPro" id="IPR045076">
    <property type="entry name" value="MutS"/>
</dbReference>
<dbReference type="GO" id="GO:0005829">
    <property type="term" value="C:cytosol"/>
    <property type="evidence" value="ECO:0007669"/>
    <property type="project" value="TreeGrafter"/>
</dbReference>
<evidence type="ECO:0000256" key="3">
    <source>
        <dbReference type="ARBA" id="ARBA00022741"/>
    </source>
</evidence>
<dbReference type="Gene3D" id="3.30.420.110">
    <property type="entry name" value="MutS, connector domain"/>
    <property type="match status" value="1"/>
</dbReference>
<feature type="compositionally biased region" description="Low complexity" evidence="11">
    <location>
        <begin position="1"/>
        <end position="34"/>
    </location>
</feature>